<protein>
    <recommendedName>
        <fullName evidence="5">Putative NADH dehydrogenase/NAD(P)H nitroreductase FHS79_002691</fullName>
        <ecNumber evidence="5">1.-.-.-</ecNumber>
    </recommendedName>
</protein>
<comment type="cofactor">
    <cofactor evidence="5">
        <name>FMN</name>
        <dbReference type="ChEBI" id="CHEBI:58210"/>
    </cofactor>
</comment>
<keyword evidence="2 5" id="KW-0288">FMN</keyword>
<evidence type="ECO:0000256" key="5">
    <source>
        <dbReference type="HAMAP-Rule" id="MF_01204"/>
    </source>
</evidence>
<name>A0A841LA31_9SPHN</name>
<dbReference type="InterPro" id="IPR023936">
    <property type="entry name" value="RutE-like"/>
</dbReference>
<dbReference type="AlphaFoldDB" id="A0A841LA31"/>
<sequence length="193" mass="20923">MVDRHALDTLFTEARTRYGWADTAVDEADLRALYDLVKMGPTSANCSPARFLFVASDDARAKLAALASGSNGPKILAAPVTAIIGFDTKFYDKLPELFPHTDARSWFTGSEKMARDTAFRNSSLQGGYFILAARALGWDCGPMSGFDKDGVDAAFWAGTDVETNFICSIGKGTGEGLHPRLPRLAFEDACRIL</sequence>
<evidence type="ECO:0000313" key="7">
    <source>
        <dbReference type="EMBL" id="MBB6228501.1"/>
    </source>
</evidence>
<accession>A0A841LA31</accession>
<keyword evidence="4 5" id="KW-0560">Oxidoreductase</keyword>
<keyword evidence="1 5" id="KW-0285">Flavoprotein</keyword>
<dbReference type="NCBIfam" id="NF003768">
    <property type="entry name" value="PRK05365.1"/>
    <property type="match status" value="1"/>
</dbReference>
<dbReference type="SUPFAM" id="SSF55469">
    <property type="entry name" value="FMN-dependent nitroreductase-like"/>
    <property type="match status" value="1"/>
</dbReference>
<comment type="caution">
    <text evidence="7">The sequence shown here is derived from an EMBL/GenBank/DDBJ whole genome shotgun (WGS) entry which is preliminary data.</text>
</comment>
<reference evidence="7 8" key="1">
    <citation type="submission" date="2020-08" db="EMBL/GenBank/DDBJ databases">
        <title>Genomic Encyclopedia of Type Strains, Phase IV (KMG-IV): sequencing the most valuable type-strain genomes for metagenomic binning, comparative biology and taxonomic classification.</title>
        <authorList>
            <person name="Goeker M."/>
        </authorList>
    </citation>
    <scope>NUCLEOTIDE SEQUENCE [LARGE SCALE GENOMIC DNA]</scope>
    <source>
        <strain evidence="7 8">DSM 102189</strain>
    </source>
</reference>
<evidence type="ECO:0000256" key="4">
    <source>
        <dbReference type="ARBA" id="ARBA00023002"/>
    </source>
</evidence>
<dbReference type="GO" id="GO:0016491">
    <property type="term" value="F:oxidoreductase activity"/>
    <property type="evidence" value="ECO:0007669"/>
    <property type="project" value="UniProtKB-UniRule"/>
</dbReference>
<evidence type="ECO:0000256" key="2">
    <source>
        <dbReference type="ARBA" id="ARBA00022643"/>
    </source>
</evidence>
<dbReference type="RefSeq" id="WP_184200945.1">
    <property type="nucleotide sequence ID" value="NZ_BMOX01000048.1"/>
</dbReference>
<feature type="domain" description="Nitroreductase" evidence="6">
    <location>
        <begin position="19"/>
        <end position="155"/>
    </location>
</feature>
<dbReference type="Proteomes" id="UP000538147">
    <property type="component" value="Unassembled WGS sequence"/>
</dbReference>
<proteinExistence type="inferred from homology"/>
<dbReference type="EC" id="1.-.-.-" evidence="5"/>
<comment type="similarity">
    <text evidence="5">Belongs to the nitroreductase family. HadB/RutE subfamily.</text>
</comment>
<dbReference type="InterPro" id="IPR000415">
    <property type="entry name" value="Nitroreductase-like"/>
</dbReference>
<evidence type="ECO:0000313" key="8">
    <source>
        <dbReference type="Proteomes" id="UP000538147"/>
    </source>
</evidence>
<organism evidence="7 8">
    <name type="scientific">Polymorphobacter multimanifer</name>
    <dbReference type="NCBI Taxonomy" id="1070431"/>
    <lineage>
        <taxon>Bacteria</taxon>
        <taxon>Pseudomonadati</taxon>
        <taxon>Pseudomonadota</taxon>
        <taxon>Alphaproteobacteria</taxon>
        <taxon>Sphingomonadales</taxon>
        <taxon>Sphingosinicellaceae</taxon>
        <taxon>Polymorphobacter</taxon>
    </lineage>
</organism>
<dbReference type="Pfam" id="PF00881">
    <property type="entry name" value="Nitroreductase"/>
    <property type="match status" value="1"/>
</dbReference>
<dbReference type="PANTHER" id="PTHR43543:SF1">
    <property type="entry name" value="MALONIC SEMIALDEHYDE REDUCTASE RUTE-RELATED"/>
    <property type="match status" value="1"/>
</dbReference>
<keyword evidence="8" id="KW-1185">Reference proteome</keyword>
<dbReference type="HAMAP" id="MF_01204">
    <property type="entry name" value="Oxidoreductase_RutE_HadB"/>
    <property type="match status" value="1"/>
</dbReference>
<dbReference type="Gene3D" id="3.40.109.10">
    <property type="entry name" value="NADH Oxidase"/>
    <property type="match status" value="1"/>
</dbReference>
<dbReference type="CDD" id="cd02148">
    <property type="entry name" value="RutE-like"/>
    <property type="match status" value="1"/>
</dbReference>
<dbReference type="PANTHER" id="PTHR43543">
    <property type="entry name" value="MALONIC SEMIALDEHYDE REDUCTASE RUTE-RELATED"/>
    <property type="match status" value="1"/>
</dbReference>
<dbReference type="InterPro" id="IPR050461">
    <property type="entry name" value="Nitroreductase_HadB/RutE"/>
</dbReference>
<evidence type="ECO:0000256" key="3">
    <source>
        <dbReference type="ARBA" id="ARBA00022857"/>
    </source>
</evidence>
<gene>
    <name evidence="7" type="ORF">FHS79_002691</name>
</gene>
<dbReference type="InterPro" id="IPR029479">
    <property type="entry name" value="Nitroreductase"/>
</dbReference>
<evidence type="ECO:0000259" key="6">
    <source>
        <dbReference type="Pfam" id="PF00881"/>
    </source>
</evidence>
<dbReference type="EMBL" id="JACIIV010000020">
    <property type="protein sequence ID" value="MBB6228501.1"/>
    <property type="molecule type" value="Genomic_DNA"/>
</dbReference>
<keyword evidence="3 5" id="KW-0521">NADP</keyword>
<evidence type="ECO:0000256" key="1">
    <source>
        <dbReference type="ARBA" id="ARBA00022630"/>
    </source>
</evidence>
<keyword evidence="5" id="KW-0520">NAD</keyword>